<dbReference type="AlphaFoldDB" id="T0FIY2"/>
<dbReference type="InterPro" id="IPR037523">
    <property type="entry name" value="VOC_core"/>
</dbReference>
<organism evidence="2 3">
    <name type="scientific">Leptospira noguchii serovar Panama str. CZ214</name>
    <dbReference type="NCBI Taxonomy" id="1001595"/>
    <lineage>
        <taxon>Bacteria</taxon>
        <taxon>Pseudomonadati</taxon>
        <taxon>Spirochaetota</taxon>
        <taxon>Spirochaetia</taxon>
        <taxon>Leptospirales</taxon>
        <taxon>Leptospiraceae</taxon>
        <taxon>Leptospira</taxon>
    </lineage>
</organism>
<dbReference type="GeneID" id="25384000"/>
<keyword evidence="2" id="KW-0223">Dioxygenase</keyword>
<evidence type="ECO:0000313" key="3">
    <source>
        <dbReference type="Proteomes" id="UP000015442"/>
    </source>
</evidence>
<reference evidence="2 3" key="1">
    <citation type="submission" date="2013-05" db="EMBL/GenBank/DDBJ databases">
        <authorList>
            <person name="Harkins D.M."/>
            <person name="Durkin A.S."/>
            <person name="Brinkac L.M."/>
            <person name="Haft D.H."/>
            <person name="Selengut J.D."/>
            <person name="Sanka R."/>
            <person name="DePew J."/>
            <person name="Purushe J."/>
            <person name="Hartskeerl R.A."/>
            <person name="Ahmed A."/>
            <person name="van der Linden H."/>
            <person name="Goris M.G.A."/>
            <person name="Vinetz J.M."/>
            <person name="Sutton G.G."/>
            <person name="Nierman W.C."/>
            <person name="Fouts D.E."/>
        </authorList>
    </citation>
    <scope>NUCLEOTIDE SEQUENCE [LARGE SCALE GENOMIC DNA]</scope>
    <source>
        <strain evidence="2 3">CZ214</strain>
    </source>
</reference>
<evidence type="ECO:0000313" key="2">
    <source>
        <dbReference type="EMBL" id="EQA70029.1"/>
    </source>
</evidence>
<name>T0FIY2_9LEPT</name>
<dbReference type="Pfam" id="PF13669">
    <property type="entry name" value="Glyoxalase_4"/>
    <property type="match status" value="1"/>
</dbReference>
<evidence type="ECO:0000259" key="1">
    <source>
        <dbReference type="PROSITE" id="PS51819"/>
    </source>
</evidence>
<dbReference type="SUPFAM" id="SSF54593">
    <property type="entry name" value="Glyoxalase/Bleomycin resistance protein/Dihydroxybiphenyl dioxygenase"/>
    <property type="match status" value="1"/>
</dbReference>
<dbReference type="Gene3D" id="3.10.180.10">
    <property type="entry name" value="2,3-Dihydroxybiphenyl 1,2-Dioxygenase, domain 1"/>
    <property type="match status" value="1"/>
</dbReference>
<proteinExistence type="predicted"/>
<gene>
    <name evidence="2" type="ORF">LEP1GSC059_1879</name>
</gene>
<dbReference type="InterPro" id="IPR029068">
    <property type="entry name" value="Glyas_Bleomycin-R_OHBP_Dase"/>
</dbReference>
<dbReference type="EMBL" id="AKWY02000034">
    <property type="protein sequence ID" value="EQA70029.1"/>
    <property type="molecule type" value="Genomic_DNA"/>
</dbReference>
<dbReference type="PROSITE" id="PS51819">
    <property type="entry name" value="VOC"/>
    <property type="match status" value="1"/>
</dbReference>
<dbReference type="Proteomes" id="UP000015442">
    <property type="component" value="Unassembled WGS sequence"/>
</dbReference>
<sequence>MKIHHLGLVVTDVDEALAALGLSRLNITETIFDTNQKNNLHFIHLPENNLWIELVEPRAEDASTAKFAKKFSIGLHHLAMTTEDLETIETMYTSRPGNFVLGRYQINVDSFGGKIRTLFIAVKGLILEFVKVEK</sequence>
<accession>T0FIY2</accession>
<feature type="domain" description="VOC" evidence="1">
    <location>
        <begin position="2"/>
        <end position="132"/>
    </location>
</feature>
<keyword evidence="2" id="KW-0560">Oxidoreductase</keyword>
<protein>
    <submittedName>
        <fullName evidence="2">Glyoxalase/bleomycin resistance protein/dioxygenase family protein</fullName>
    </submittedName>
</protein>
<dbReference type="RefSeq" id="WP_017214719.1">
    <property type="nucleotide sequence ID" value="NZ_AKWY02000034.1"/>
</dbReference>
<comment type="caution">
    <text evidence="2">The sequence shown here is derived from an EMBL/GenBank/DDBJ whole genome shotgun (WGS) entry which is preliminary data.</text>
</comment>
<dbReference type="GO" id="GO:0051213">
    <property type="term" value="F:dioxygenase activity"/>
    <property type="evidence" value="ECO:0007669"/>
    <property type="project" value="UniProtKB-KW"/>
</dbReference>